<name>G2KMH3_MICAA</name>
<keyword evidence="3" id="KW-1185">Reference proteome</keyword>
<protein>
    <submittedName>
        <fullName evidence="2">Uncharacterized protein</fullName>
    </submittedName>
</protein>
<evidence type="ECO:0000313" key="3">
    <source>
        <dbReference type="Proteomes" id="UP000009286"/>
    </source>
</evidence>
<evidence type="ECO:0000313" key="2">
    <source>
        <dbReference type="EMBL" id="AEP10666.1"/>
    </source>
</evidence>
<dbReference type="AlphaFoldDB" id="G2KMH3"/>
<feature type="region of interest" description="Disordered" evidence="1">
    <location>
        <begin position="1"/>
        <end position="23"/>
    </location>
</feature>
<dbReference type="HOGENOM" id="CLU_668705_0_0_5"/>
<dbReference type="Proteomes" id="UP000009286">
    <property type="component" value="Chromosome"/>
</dbReference>
<proteinExistence type="predicted"/>
<dbReference type="SUPFAM" id="SSF50939">
    <property type="entry name" value="Sialidases"/>
    <property type="match status" value="2"/>
</dbReference>
<dbReference type="InterPro" id="IPR036278">
    <property type="entry name" value="Sialidase_sf"/>
</dbReference>
<gene>
    <name evidence="2" type="ordered locus">MICA_2364</name>
</gene>
<evidence type="ECO:0000256" key="1">
    <source>
        <dbReference type="SAM" id="MobiDB-lite"/>
    </source>
</evidence>
<sequence>MHAYAQEEQPGSACTPSGKIVVTGGPEQMPRRVMICNGSTWRTFMEQNTDGKSLFQVDNDTGSCTAAKEGRLRFNDSTNLWSYCRSGSWTNFTTLPTCAVGQGYVMTGSGWGCCPEGGTTWTSGSNIPGSNDLFPGALTYGNGLFVLVGESFVDSNHFRTSPDGITWTPRTAPDPGWGWRTVTYGNGTFVAIGGSWSVTDLTSSTDGITWTPRTSPANNYWAGIAHGNGLFVAVGYSGGTEVITSPDGITWTERTGIAEEWIDVTYGNGLFVAVGRTGTNRVMTSPDGITWTARTAAENNEWTSVTYGGGQFVAVAQTGTNRVMTSPDGITWTARTIAAEQWQDVTYAAGKFITVAWAAGQEIATSEDGITWTLRNTPGYEDFFQVASNSSTLVSIGLYGATMRSPIAICP</sequence>
<dbReference type="eggNOG" id="COG4447">
    <property type="taxonomic scope" value="Bacteria"/>
</dbReference>
<reference evidence="2 3" key="1">
    <citation type="journal article" date="2011" name="BMC Genomics">
        <title>Genomic insights into an obligate epibiotic bacterial predator: Micavibrio aeruginosavorus ARL-13.</title>
        <authorList>
            <person name="Wang Z."/>
            <person name="Kadouri D."/>
            <person name="Wu M."/>
        </authorList>
    </citation>
    <scope>NUCLEOTIDE SEQUENCE [LARGE SCALE GENOMIC DNA]</scope>
    <source>
        <strain evidence="2 3">ARL-13</strain>
    </source>
</reference>
<dbReference type="EMBL" id="CP002382">
    <property type="protein sequence ID" value="AEP10666.1"/>
    <property type="molecule type" value="Genomic_DNA"/>
</dbReference>
<dbReference type="KEGG" id="mai:MICA_2364"/>
<dbReference type="STRING" id="856793.MICA_2364"/>
<accession>G2KMH3</accession>
<organism evidence="2 3">
    <name type="scientific">Micavibrio aeruginosavorus (strain ARL-13)</name>
    <dbReference type="NCBI Taxonomy" id="856793"/>
    <lineage>
        <taxon>Bacteria</taxon>
        <taxon>Pseudomonadati</taxon>
        <taxon>Bdellovibrionota</taxon>
        <taxon>Bdellovibrionia</taxon>
        <taxon>Bdellovibrionales</taxon>
        <taxon>Pseudobdellovibrionaceae</taxon>
        <taxon>Micavibrio</taxon>
    </lineage>
</organism>